<feature type="region of interest" description="Disordered" evidence="1">
    <location>
        <begin position="53"/>
        <end position="107"/>
    </location>
</feature>
<dbReference type="EMBL" id="BAAAUH010000039">
    <property type="protein sequence ID" value="GAA3191204.1"/>
    <property type="molecule type" value="Genomic_DNA"/>
</dbReference>
<evidence type="ECO:0008006" key="5">
    <source>
        <dbReference type="Google" id="ProtNLM"/>
    </source>
</evidence>
<feature type="compositionally biased region" description="Low complexity" evidence="1">
    <location>
        <begin position="55"/>
        <end position="66"/>
    </location>
</feature>
<accession>A0ABP6PX87</accession>
<feature type="compositionally biased region" description="Low complexity" evidence="1">
    <location>
        <begin position="11"/>
        <end position="21"/>
    </location>
</feature>
<feature type="region of interest" description="Disordered" evidence="1">
    <location>
        <begin position="11"/>
        <end position="41"/>
    </location>
</feature>
<keyword evidence="2" id="KW-0732">Signal</keyword>
<feature type="chain" id="PRO_5047440672" description="Secreted protein" evidence="2">
    <location>
        <begin position="20"/>
        <end position="131"/>
    </location>
</feature>
<evidence type="ECO:0000256" key="1">
    <source>
        <dbReference type="SAM" id="MobiDB-lite"/>
    </source>
</evidence>
<reference evidence="4" key="1">
    <citation type="journal article" date="2019" name="Int. J. Syst. Evol. Microbiol.">
        <title>The Global Catalogue of Microorganisms (GCM) 10K type strain sequencing project: providing services to taxonomists for standard genome sequencing and annotation.</title>
        <authorList>
            <consortium name="The Broad Institute Genomics Platform"/>
            <consortium name="The Broad Institute Genome Sequencing Center for Infectious Disease"/>
            <person name="Wu L."/>
            <person name="Ma J."/>
        </authorList>
    </citation>
    <scope>NUCLEOTIDE SEQUENCE [LARGE SCALE GENOMIC DNA]</scope>
    <source>
        <strain evidence="4">JCM 9095</strain>
    </source>
</reference>
<evidence type="ECO:0000313" key="3">
    <source>
        <dbReference type="EMBL" id="GAA3191204.1"/>
    </source>
</evidence>
<protein>
    <recommendedName>
        <fullName evidence="5">Secreted protein</fullName>
    </recommendedName>
</protein>
<gene>
    <name evidence="3" type="ORF">GCM10010451_46320</name>
</gene>
<evidence type="ECO:0000313" key="4">
    <source>
        <dbReference type="Proteomes" id="UP001501866"/>
    </source>
</evidence>
<evidence type="ECO:0000256" key="2">
    <source>
        <dbReference type="SAM" id="SignalP"/>
    </source>
</evidence>
<sequence length="131" mass="13771">MRKVGVAAAAVGAAAPAVAVPDGTRPPGRHTTAGTAHDCRDGTAAPAALGILRVTRAAPNPRAPGTRPGPGPALRDQVLFTSGTKWGFGRRPVRDERPRTGSEGAAVELRAPPCEWRRNPCERPGWWDRTP</sequence>
<organism evidence="3 4">
    <name type="scientific">Streptomyces virens</name>
    <dbReference type="NCBI Taxonomy" id="285572"/>
    <lineage>
        <taxon>Bacteria</taxon>
        <taxon>Bacillati</taxon>
        <taxon>Actinomycetota</taxon>
        <taxon>Actinomycetes</taxon>
        <taxon>Kitasatosporales</taxon>
        <taxon>Streptomycetaceae</taxon>
        <taxon>Streptomyces</taxon>
    </lineage>
</organism>
<proteinExistence type="predicted"/>
<dbReference type="Proteomes" id="UP001501866">
    <property type="component" value="Unassembled WGS sequence"/>
</dbReference>
<feature type="signal peptide" evidence="2">
    <location>
        <begin position="1"/>
        <end position="19"/>
    </location>
</feature>
<comment type="caution">
    <text evidence="3">The sequence shown here is derived from an EMBL/GenBank/DDBJ whole genome shotgun (WGS) entry which is preliminary data.</text>
</comment>
<name>A0ABP6PX87_9ACTN</name>
<keyword evidence="4" id="KW-1185">Reference proteome</keyword>